<name>A0A9P8JXC7_AURME</name>
<feature type="non-terminal residue" evidence="2">
    <location>
        <position position="101"/>
    </location>
</feature>
<feature type="compositionally biased region" description="Low complexity" evidence="1">
    <location>
        <begin position="44"/>
        <end position="55"/>
    </location>
</feature>
<sequence length="101" mass="10706">MASEDEMFRLINSLLKSGYTLEEIDQLTSGPPCTASASPPGPPLAATSPPAASSPAEEELEVQFAKRLVIDSYPRSGEETPSSQAQNSGKTSKRAEPEDKP</sequence>
<evidence type="ECO:0000313" key="3">
    <source>
        <dbReference type="Proteomes" id="UP000729357"/>
    </source>
</evidence>
<dbReference type="EMBL" id="JAHFXS010000421">
    <property type="protein sequence ID" value="KAG9985144.1"/>
    <property type="molecule type" value="Genomic_DNA"/>
</dbReference>
<reference evidence="2" key="2">
    <citation type="submission" date="2021-08" db="EMBL/GenBank/DDBJ databases">
        <authorList>
            <person name="Gostincar C."/>
            <person name="Sun X."/>
            <person name="Song Z."/>
            <person name="Gunde-Cimerman N."/>
        </authorList>
    </citation>
    <scope>NUCLEOTIDE SEQUENCE</scope>
    <source>
        <strain evidence="2">EXF-9298</strain>
    </source>
</reference>
<evidence type="ECO:0000256" key="1">
    <source>
        <dbReference type="SAM" id="MobiDB-lite"/>
    </source>
</evidence>
<feature type="compositionally biased region" description="Polar residues" evidence="1">
    <location>
        <begin position="79"/>
        <end position="90"/>
    </location>
</feature>
<comment type="caution">
    <text evidence="2">The sequence shown here is derived from an EMBL/GenBank/DDBJ whole genome shotgun (WGS) entry which is preliminary data.</text>
</comment>
<organism evidence="2 3">
    <name type="scientific">Aureobasidium melanogenum</name>
    <name type="common">Aureobasidium pullulans var. melanogenum</name>
    <dbReference type="NCBI Taxonomy" id="46634"/>
    <lineage>
        <taxon>Eukaryota</taxon>
        <taxon>Fungi</taxon>
        <taxon>Dikarya</taxon>
        <taxon>Ascomycota</taxon>
        <taxon>Pezizomycotina</taxon>
        <taxon>Dothideomycetes</taxon>
        <taxon>Dothideomycetidae</taxon>
        <taxon>Dothideales</taxon>
        <taxon>Saccotheciaceae</taxon>
        <taxon>Aureobasidium</taxon>
    </lineage>
</organism>
<proteinExistence type="predicted"/>
<gene>
    <name evidence="2" type="ORF">KCU98_g4918</name>
</gene>
<evidence type="ECO:0000313" key="2">
    <source>
        <dbReference type="EMBL" id="KAG9985144.1"/>
    </source>
</evidence>
<dbReference type="Proteomes" id="UP000729357">
    <property type="component" value="Unassembled WGS sequence"/>
</dbReference>
<feature type="region of interest" description="Disordered" evidence="1">
    <location>
        <begin position="26"/>
        <end position="101"/>
    </location>
</feature>
<reference evidence="2" key="1">
    <citation type="journal article" date="2021" name="J Fungi (Basel)">
        <title>Virulence traits and population genomics of the black yeast Aureobasidium melanogenum.</title>
        <authorList>
            <person name="Cernosa A."/>
            <person name="Sun X."/>
            <person name="Gostincar C."/>
            <person name="Fang C."/>
            <person name="Gunde-Cimerman N."/>
            <person name="Song Z."/>
        </authorList>
    </citation>
    <scope>NUCLEOTIDE SEQUENCE</scope>
    <source>
        <strain evidence="2">EXF-9298</strain>
    </source>
</reference>
<protein>
    <submittedName>
        <fullName evidence="2">Uncharacterized protein</fullName>
    </submittedName>
</protein>
<dbReference type="AlphaFoldDB" id="A0A9P8JXC7"/>
<accession>A0A9P8JXC7</accession>
<keyword evidence="3" id="KW-1185">Reference proteome</keyword>